<evidence type="ECO:0000256" key="3">
    <source>
        <dbReference type="SAM" id="Phobius"/>
    </source>
</evidence>
<dbReference type="GeneID" id="30310426"/>
<keyword evidence="6" id="KW-1185">Reference proteome</keyword>
<dbReference type="InterPro" id="IPR009628">
    <property type="entry name" value="Phage_tape_measure_N"/>
</dbReference>
<feature type="transmembrane region" description="Helical" evidence="3">
    <location>
        <begin position="685"/>
        <end position="709"/>
    </location>
</feature>
<evidence type="ECO:0000313" key="6">
    <source>
        <dbReference type="Proteomes" id="UP000203313"/>
    </source>
</evidence>
<keyword evidence="3" id="KW-0472">Membrane</keyword>
<proteinExistence type="predicted"/>
<dbReference type="Proteomes" id="UP000203313">
    <property type="component" value="Segment"/>
</dbReference>
<dbReference type="KEGG" id="vg:30310426"/>
<evidence type="ECO:0000259" key="4">
    <source>
        <dbReference type="Pfam" id="PF06791"/>
    </source>
</evidence>
<dbReference type="EMBL" id="KX017520">
    <property type="protein sequence ID" value="ANH50884.1"/>
    <property type="molecule type" value="Genomic_DNA"/>
</dbReference>
<accession>A0A173GC04</accession>
<feature type="compositionally biased region" description="Polar residues" evidence="2">
    <location>
        <begin position="812"/>
        <end position="828"/>
    </location>
</feature>
<evidence type="ECO:0000256" key="1">
    <source>
        <dbReference type="SAM" id="Coils"/>
    </source>
</evidence>
<name>A0A173GC04_9CAUD</name>
<dbReference type="OrthoDB" id="5755at10239"/>
<evidence type="ECO:0000313" key="5">
    <source>
        <dbReference type="EMBL" id="ANH50884.1"/>
    </source>
</evidence>
<keyword evidence="3" id="KW-1133">Transmembrane helix</keyword>
<keyword evidence="3" id="KW-0812">Transmembrane</keyword>
<keyword evidence="1" id="KW-0175">Coiled coil</keyword>
<feature type="coiled-coil region" evidence="1">
    <location>
        <begin position="398"/>
        <end position="425"/>
    </location>
</feature>
<dbReference type="Pfam" id="PF06791">
    <property type="entry name" value="TMP_2"/>
    <property type="match status" value="1"/>
</dbReference>
<feature type="region of interest" description="Disordered" evidence="2">
    <location>
        <begin position="805"/>
        <end position="828"/>
    </location>
</feature>
<protein>
    <submittedName>
        <fullName evidence="5">Tape measure protein</fullName>
    </submittedName>
</protein>
<reference evidence="5 6" key="1">
    <citation type="submission" date="2016-04" db="EMBL/GenBank/DDBJ databases">
        <title>Complete Genome Sequences of three Siphoviridae Bacteriophages infecting Salmonella enterica enterica subsp. Enteridis.</title>
        <authorList>
            <person name="Paradiso R."/>
            <person name="Lombardi S."/>
            <person name="Iodice M.G."/>
            <person name="Riccardi M.G."/>
            <person name="Orsini M."/>
            <person name="Bolletti Censi S."/>
            <person name="Galiero G."/>
            <person name="Borriello G."/>
        </authorList>
    </citation>
    <scope>NUCLEOTIDE SEQUENCE [LARGE SCALE GENOMIC DNA]</scope>
</reference>
<sequence>MAEEVGGIVYEVGMDVSGLTTGGQKVNKVLQEIEKSIDESIAGINKLDTGLKNTASTVEKSGRSFSSLNNAMRQGGYQIQDFVVQVQSGQSALVALSQQGSQLLSVFGSGGAVAGALLTIGTVIVGSLIAGMDNATVSTKALTAAQQRLADIFQLSANGVVVLSDKFATLAKQSENAARAQLTMALIDANNIIKASVQGVNELGDALGSWKAPLSAAISQLDTLKARGIDVNTALKNLGGTYEGNILGLNQLNQVVKSLADEFGISAEDALKLVEALAAVRKNANPETIAELRDLTVDLSQKYGYANKSLSELTGKVGEYSISADQAAESTKLATDMLNGHKVASEEDARATEENTKRLQAYIQSIKEEGETIAFTARQKALYRAEQLGASDADKQTINSSFDKIEAYKAELAAKKEQEKQDKKRIAASTKQANLEESVAQKLEKLRQQTMLNATSTSELSREQAILNAQQSLGKAATQEQIKLAGEYAAKIWDQKNALKQQAAAEKEKQRVEKSYQGLRSIASPTTSIDNEYQQRMADLDAYAAAYPQKITEIEQTRAAIEAQYRQQRMDAMWAEWQQQSLGAQLFGTALDSAMSTASNSITGLLTGTMSVQDAMRSLGSTVLNSLVNSFVEMGVQWVKSAVMGQTAQVAATATTTAAQTAGLATTTAASTAAAATTTAAWTPAAIVASIGSFGGAAAIGVGAVLGALAMGIAGKRKNGGPVSAGSMYEVGEGNAPEIFQASTGRQYMIPGNSGKVISNKDISGGGGGVVVYNNLYNNSSNASATSRATDNGDGSITIETFISDMNEGGPMSQSISRNFNTNRRATE</sequence>
<dbReference type="RefSeq" id="YP_009322247.1">
    <property type="nucleotide sequence ID" value="NC_031918.1"/>
</dbReference>
<organism evidence="5 6">
    <name type="scientific">Salmonella phage 64795_sal3</name>
    <dbReference type="NCBI Taxonomy" id="1813769"/>
    <lineage>
        <taxon>Viruses</taxon>
        <taxon>Duplodnaviria</taxon>
        <taxon>Heunggongvirae</taxon>
        <taxon>Uroviricota</taxon>
        <taxon>Caudoviricetes</taxon>
        <taxon>Saltrevirus</taxon>
        <taxon>Saltrevirus sv64795sal3</taxon>
    </lineage>
</organism>
<evidence type="ECO:0000256" key="2">
    <source>
        <dbReference type="SAM" id="MobiDB-lite"/>
    </source>
</evidence>
<feature type="domain" description="Bacteriophage tail tape measure N-terminal" evidence="4">
    <location>
        <begin position="58"/>
        <end position="203"/>
    </location>
</feature>